<keyword evidence="2" id="KW-1185">Reference proteome</keyword>
<dbReference type="HOGENOM" id="CLU_109255_0_0_5"/>
<gene>
    <name evidence="1" type="ordered locus">PB2503_08719</name>
</gene>
<evidence type="ECO:0000313" key="1">
    <source>
        <dbReference type="EMBL" id="ADM09799.1"/>
    </source>
</evidence>
<name>E0TC06_PARBH</name>
<dbReference type="Pfam" id="PF10722">
    <property type="entry name" value="YbjN"/>
    <property type="match status" value="1"/>
</dbReference>
<evidence type="ECO:0000313" key="2">
    <source>
        <dbReference type="Proteomes" id="UP000001302"/>
    </source>
</evidence>
<dbReference type="InterPro" id="IPR019660">
    <property type="entry name" value="Put_sensory_transdc_reg_YbjN"/>
</dbReference>
<dbReference type="CDD" id="cd17033">
    <property type="entry name" value="DR1245-like"/>
    <property type="match status" value="1"/>
</dbReference>
<reference evidence="2" key="1">
    <citation type="submission" date="2010-08" db="EMBL/GenBank/DDBJ databases">
        <title>Genome sequence of Parvularcula bermudensis HTCC2503.</title>
        <authorList>
            <person name="Kang D.-M."/>
            <person name="Oh H.-M."/>
            <person name="Cho J.-C."/>
        </authorList>
    </citation>
    <scope>NUCLEOTIDE SEQUENCE [LARGE SCALE GENOMIC DNA]</scope>
    <source>
        <strain evidence="2">ATCC BAA-594 / HTCC2503 / KCTC 12087</strain>
    </source>
</reference>
<dbReference type="RefSeq" id="WP_013300773.1">
    <property type="nucleotide sequence ID" value="NC_014414.1"/>
</dbReference>
<protein>
    <recommendedName>
        <fullName evidence="3">YbjN domain-containing protein</fullName>
    </recommendedName>
</protein>
<organism evidence="1 2">
    <name type="scientific">Parvularcula bermudensis (strain ATCC BAA-594 / HTCC2503 / KCTC 12087)</name>
    <dbReference type="NCBI Taxonomy" id="314260"/>
    <lineage>
        <taxon>Bacteria</taxon>
        <taxon>Pseudomonadati</taxon>
        <taxon>Pseudomonadota</taxon>
        <taxon>Alphaproteobacteria</taxon>
        <taxon>Parvularculales</taxon>
        <taxon>Parvularculaceae</taxon>
        <taxon>Parvularcula</taxon>
    </lineage>
</organism>
<sequence length="166" mass="18614">MSEFAIAEDPMSADPLDTVEIFCRRADMDAERIDDTELHISLSGSWREVGIWFGWRMDAQMLQIGAPLELKVPEARRDEVCRLLTLVNERLWLGHFDLDGEIGLIYRNTTVLPIAQGLDDCQAEILVRAALDAFDRFFPAFNFVVWGGETADKAFSSAICETAGNA</sequence>
<dbReference type="AlphaFoldDB" id="E0TC06"/>
<evidence type="ECO:0008006" key="3">
    <source>
        <dbReference type="Google" id="ProtNLM"/>
    </source>
</evidence>
<reference evidence="1 2" key="2">
    <citation type="journal article" date="2011" name="J. Bacteriol.">
        <title>Complete genome sequence of strain HTCC2503T of Parvularcula bermudensis, the type species of the order "Parvularculales" in the class Alphaproteobacteria.</title>
        <authorList>
            <person name="Oh H.M."/>
            <person name="Kang I."/>
            <person name="Vergin K.L."/>
            <person name="Kang D."/>
            <person name="Rhee K.H."/>
            <person name="Giovannoni S.J."/>
            <person name="Cho J.C."/>
        </authorList>
    </citation>
    <scope>NUCLEOTIDE SEQUENCE [LARGE SCALE GENOMIC DNA]</scope>
    <source>
        <strain evidence="2">ATCC BAA-594 / HTCC2503 / KCTC 12087</strain>
    </source>
</reference>
<dbReference type="eggNOG" id="COG5465">
    <property type="taxonomic scope" value="Bacteria"/>
</dbReference>
<accession>E0TC06</accession>
<dbReference type="OrthoDB" id="9792176at2"/>
<dbReference type="Proteomes" id="UP000001302">
    <property type="component" value="Chromosome"/>
</dbReference>
<dbReference type="EMBL" id="CP002156">
    <property type="protein sequence ID" value="ADM09799.1"/>
    <property type="molecule type" value="Genomic_DNA"/>
</dbReference>
<dbReference type="KEGG" id="pbr:PB2503_08719"/>
<dbReference type="STRING" id="314260.PB2503_08719"/>
<proteinExistence type="predicted"/>